<feature type="region of interest" description="Disordered" evidence="10">
    <location>
        <begin position="1"/>
        <end position="40"/>
    </location>
</feature>
<dbReference type="GeneID" id="110420673"/>
<keyword evidence="5 11" id="KW-1133">Transmembrane helix</keyword>
<feature type="transmembrane region" description="Helical" evidence="11">
    <location>
        <begin position="985"/>
        <end position="1008"/>
    </location>
</feature>
<feature type="transmembrane region" description="Helical" evidence="11">
    <location>
        <begin position="553"/>
        <end position="578"/>
    </location>
</feature>
<dbReference type="SMART" id="SM00248">
    <property type="entry name" value="ANK"/>
    <property type="match status" value="15"/>
</dbReference>
<keyword evidence="13" id="KW-1185">Reference proteome</keyword>
<evidence type="ECO:0000313" key="13">
    <source>
        <dbReference type="Proteomes" id="UP000504621"/>
    </source>
</evidence>
<name>A0A6J1ARX6_9ROSI</name>
<dbReference type="Pfam" id="PF13962">
    <property type="entry name" value="PGG"/>
    <property type="match status" value="2"/>
</dbReference>
<dbReference type="PROSITE" id="PS50297">
    <property type="entry name" value="ANK_REP_REGION"/>
    <property type="match status" value="8"/>
</dbReference>
<accession>A0A6J1ARX6</accession>
<dbReference type="Pfam" id="PF00023">
    <property type="entry name" value="Ank"/>
    <property type="match status" value="1"/>
</dbReference>
<feature type="transmembrane region" description="Helical" evidence="11">
    <location>
        <begin position="445"/>
        <end position="467"/>
    </location>
</feature>
<dbReference type="Proteomes" id="UP000504621">
    <property type="component" value="Unplaced"/>
</dbReference>
<dbReference type="PANTHER" id="PTHR24186:SF49">
    <property type="entry name" value="ANKYRIN REPEAT FAMILY PROTEIN"/>
    <property type="match status" value="1"/>
</dbReference>
<keyword evidence="8 11" id="KW-0472">Membrane</keyword>
<feature type="transmembrane region" description="Helical" evidence="11">
    <location>
        <begin position="1036"/>
        <end position="1059"/>
    </location>
</feature>
<dbReference type="SUPFAM" id="SSF48403">
    <property type="entry name" value="Ankyrin repeat"/>
    <property type="match status" value="2"/>
</dbReference>
<keyword evidence="7 9" id="KW-0040">ANK repeat</keyword>
<keyword evidence="3 11" id="KW-0812">Transmembrane</keyword>
<evidence type="ECO:0000256" key="2">
    <source>
        <dbReference type="ARBA" id="ARBA00022475"/>
    </source>
</evidence>
<dbReference type="GO" id="GO:0005886">
    <property type="term" value="C:plasma membrane"/>
    <property type="evidence" value="ECO:0007669"/>
    <property type="project" value="UniProtKB-SubCell"/>
</dbReference>
<feature type="repeat" description="ANK" evidence="9">
    <location>
        <begin position="767"/>
        <end position="799"/>
    </location>
</feature>
<dbReference type="InterPro" id="IPR002110">
    <property type="entry name" value="Ankyrin_rpt"/>
</dbReference>
<evidence type="ECO:0000256" key="1">
    <source>
        <dbReference type="ARBA" id="ARBA00004651"/>
    </source>
</evidence>
<feature type="transmembrane region" description="Helical" evidence="11">
    <location>
        <begin position="527"/>
        <end position="547"/>
    </location>
</feature>
<evidence type="ECO:0000256" key="4">
    <source>
        <dbReference type="ARBA" id="ARBA00022737"/>
    </source>
</evidence>
<keyword evidence="4" id="KW-0677">Repeat</keyword>
<feature type="domain" description="PGG" evidence="12">
    <location>
        <begin position="442"/>
        <end position="546"/>
    </location>
</feature>
<sequence length="1176" mass="128141">MGSGKEEECEKDLEKGLSPPHWPAQLAETIPRPSPTTPRPALVLSNSGKALMASNSGKALVVSNSGKALVVSNSGKFLAGSNSGKRFDKMKYVKQVTGRHNDTELHLAAQRGDVGAVRQILAEIDAQMMGTLSGAEFDAEVAEIRLAVVNEVNQLGETALFTAAEKGHLDVVMELLQYTTKEGISLKNRSGFDPLHIAANQGHEAIVLVLLDHDPGLSKTVGQANATPLVSAATKGHTAVVKELLSKDPSLLEISKSNGKNPLHFAARQGHVDIVKALLDKDPQLARRTDKKAQTALHMAVKGVSCEVVRLLLQADSAIVMLPDKFGNTALHVATRKKRAEIVNELLHLPDTSVNALTRDHKTALDIAEGLPLSEEIAEIKDCLSRYGAVRANELNQPRDELRKTVTEIKKDVHTQLEQTRKTNRNVNGIAVELRKLHRAGLYNATNSVTVVAVLFATVAFAAIFTVPGGDNDSGMAVAVSRVSFKIFFIFNALALFISLAVVVVQITIVRGEMKSERRVVEVINKLIWLASVFTSISFMSSSYIVVGRHNEWAANFVTVIGGVIMAGVLGTMTYFVVKNKRIRKVKKKEKNSRNATHSLCVSDSDSEVNPIYNTERQGSFGLFQSQEPRKQRSRKLRGMEQSFGFGKKKMTKQMTGKRDDTPLHSAVRAGDFELVLEIISGGDDGELKDLLSKQNQSGETALYVAAECGYADLVKEMMKYYDIDLAGAQARNGYDAFHIAAKQGDLEILKILMEANLDLSMTSDSLNTTALHTAASQGHTEVVNFLLEKGSNMATIARRNGKTALHSAAKNGHLEIVKALLSKEPGIATRIDKKGQTALHMAVKGKNVEVVDELIKSDPSLINTVDTKGNTALHIGTQKGRIQIVQKLLNDSGVHKLVINKFGETALDTAEKNKRSDIAGILREHGVQSAKFIKSQPTTSARELKQTVSDIKNGVHHQLEHTRQTGKRVQGIAKRLNKMHVEGLNNAINSTTVVAVLIATIAFAAIFNVPGQYADSPEDIAPGVSPGQARIASKLPFMIFIVFDSIALFISLAVVVVQTSVVVIQRNAKKQMMAVINKLMWLACVLISVAFLALSYIVVGEDERWLANLITGIGTVIMVSTLGTLCYWLIVNRIEASKIRSIRRSSINSRSRSLSMSYMSDIDILNDEHKKLYVV</sequence>
<dbReference type="PANTHER" id="PTHR24186">
    <property type="entry name" value="PROTEIN PHOSPHATASE 1 REGULATORY SUBUNIT"/>
    <property type="match status" value="1"/>
</dbReference>
<evidence type="ECO:0000256" key="6">
    <source>
        <dbReference type="ARBA" id="ARBA00023016"/>
    </source>
</evidence>
<dbReference type="RefSeq" id="XP_021289723.1">
    <property type="nucleotide sequence ID" value="XM_021434048.1"/>
</dbReference>
<keyword evidence="6" id="KW-0346">Stress response</keyword>
<reference evidence="14" key="1">
    <citation type="submission" date="2025-08" db="UniProtKB">
        <authorList>
            <consortium name="RefSeq"/>
        </authorList>
    </citation>
    <scope>IDENTIFICATION</scope>
    <source>
        <tissue evidence="14">Leaf</tissue>
    </source>
</reference>
<evidence type="ECO:0000256" key="3">
    <source>
        <dbReference type="ARBA" id="ARBA00022692"/>
    </source>
</evidence>
<dbReference type="FunFam" id="1.25.40.20:FF:000245">
    <property type="entry name" value="Ankyrin repeat-containing protein ITN1"/>
    <property type="match status" value="1"/>
</dbReference>
<feature type="repeat" description="ANK" evidence="9">
    <location>
        <begin position="869"/>
        <end position="891"/>
    </location>
</feature>
<feature type="transmembrane region" description="Helical" evidence="11">
    <location>
        <begin position="1106"/>
        <end position="1131"/>
    </location>
</feature>
<dbReference type="OrthoDB" id="194358at2759"/>
<dbReference type="Gene3D" id="1.25.40.20">
    <property type="entry name" value="Ankyrin repeat-containing domain"/>
    <property type="match status" value="4"/>
</dbReference>
<dbReference type="PROSITE" id="PS50088">
    <property type="entry name" value="ANK_REPEAT"/>
    <property type="match status" value="8"/>
</dbReference>
<feature type="repeat" description="ANK" evidence="9">
    <location>
        <begin position="801"/>
        <end position="833"/>
    </location>
</feature>
<evidence type="ECO:0000256" key="11">
    <source>
        <dbReference type="SAM" id="Phobius"/>
    </source>
</evidence>
<evidence type="ECO:0000259" key="12">
    <source>
        <dbReference type="Pfam" id="PF13962"/>
    </source>
</evidence>
<dbReference type="FunFam" id="1.25.40.20:FF:000217">
    <property type="entry name" value="Ankyrin repeat-containing protein ITN1"/>
    <property type="match status" value="1"/>
</dbReference>
<feature type="compositionally biased region" description="Basic and acidic residues" evidence="10">
    <location>
        <begin position="1"/>
        <end position="15"/>
    </location>
</feature>
<proteinExistence type="predicted"/>
<gene>
    <name evidence="14" type="primary">LOC110420673</name>
</gene>
<dbReference type="AlphaFoldDB" id="A0A6J1ARX6"/>
<evidence type="ECO:0000256" key="5">
    <source>
        <dbReference type="ARBA" id="ARBA00022989"/>
    </source>
</evidence>
<evidence type="ECO:0000256" key="10">
    <source>
        <dbReference type="SAM" id="MobiDB-lite"/>
    </source>
</evidence>
<comment type="subcellular location">
    <subcellularLocation>
        <location evidence="1">Cell membrane</location>
        <topology evidence="1">Multi-pass membrane protein</topology>
    </subcellularLocation>
</comment>
<organism evidence="13 14">
    <name type="scientific">Herrania umbratica</name>
    <dbReference type="NCBI Taxonomy" id="108875"/>
    <lineage>
        <taxon>Eukaryota</taxon>
        <taxon>Viridiplantae</taxon>
        <taxon>Streptophyta</taxon>
        <taxon>Embryophyta</taxon>
        <taxon>Tracheophyta</taxon>
        <taxon>Spermatophyta</taxon>
        <taxon>Magnoliopsida</taxon>
        <taxon>eudicotyledons</taxon>
        <taxon>Gunneridae</taxon>
        <taxon>Pentapetalae</taxon>
        <taxon>rosids</taxon>
        <taxon>malvids</taxon>
        <taxon>Malvales</taxon>
        <taxon>Malvaceae</taxon>
        <taxon>Byttnerioideae</taxon>
        <taxon>Herrania</taxon>
    </lineage>
</organism>
<evidence type="ECO:0000256" key="9">
    <source>
        <dbReference type="PROSITE-ProRule" id="PRU00023"/>
    </source>
</evidence>
<dbReference type="Pfam" id="PF12796">
    <property type="entry name" value="Ank_2"/>
    <property type="match status" value="6"/>
</dbReference>
<feature type="domain" description="PGG" evidence="12">
    <location>
        <begin position="983"/>
        <end position="1099"/>
    </location>
</feature>
<evidence type="ECO:0000256" key="8">
    <source>
        <dbReference type="ARBA" id="ARBA00023136"/>
    </source>
</evidence>
<feature type="repeat" description="ANK" evidence="9">
    <location>
        <begin position="659"/>
        <end position="691"/>
    </location>
</feature>
<feature type="transmembrane region" description="Helical" evidence="11">
    <location>
        <begin position="1080"/>
        <end position="1100"/>
    </location>
</feature>
<dbReference type="InterPro" id="IPR036770">
    <property type="entry name" value="Ankyrin_rpt-contain_sf"/>
</dbReference>
<evidence type="ECO:0000313" key="14">
    <source>
        <dbReference type="RefSeq" id="XP_021289723.1"/>
    </source>
</evidence>
<dbReference type="InterPro" id="IPR026961">
    <property type="entry name" value="PGG_dom"/>
</dbReference>
<feature type="repeat" description="ANK" evidence="9">
    <location>
        <begin position="258"/>
        <end position="290"/>
    </location>
</feature>
<evidence type="ECO:0000256" key="7">
    <source>
        <dbReference type="ARBA" id="ARBA00023043"/>
    </source>
</evidence>
<keyword evidence="2" id="KW-1003">Cell membrane</keyword>
<feature type="repeat" description="ANK" evidence="9">
    <location>
        <begin position="835"/>
        <end position="857"/>
    </location>
</feature>
<protein>
    <submittedName>
        <fullName evidence="14">Uncharacterized protein LOC110420673</fullName>
    </submittedName>
</protein>
<feature type="transmembrane region" description="Helical" evidence="11">
    <location>
        <begin position="487"/>
        <end position="507"/>
    </location>
</feature>
<feature type="repeat" description="ANK" evidence="9">
    <location>
        <begin position="190"/>
        <end position="213"/>
    </location>
</feature>
<feature type="repeat" description="ANK" evidence="9">
    <location>
        <begin position="733"/>
        <end position="765"/>
    </location>
</feature>